<reference evidence="3" key="1">
    <citation type="submission" date="2021-01" db="EMBL/GenBank/DDBJ databases">
        <authorList>
            <consortium name="Genoscope - CEA"/>
            <person name="William W."/>
        </authorList>
    </citation>
    <scope>NUCLEOTIDE SEQUENCE</scope>
</reference>
<feature type="compositionally biased region" description="Basic and acidic residues" evidence="2">
    <location>
        <begin position="617"/>
        <end position="632"/>
    </location>
</feature>
<keyword evidence="4" id="KW-1185">Reference proteome</keyword>
<evidence type="ECO:0000313" key="4">
    <source>
        <dbReference type="Proteomes" id="UP000683925"/>
    </source>
</evidence>
<evidence type="ECO:0000256" key="1">
    <source>
        <dbReference type="SAM" id="Coils"/>
    </source>
</evidence>
<feature type="region of interest" description="Disordered" evidence="2">
    <location>
        <begin position="115"/>
        <end position="155"/>
    </location>
</feature>
<comment type="caution">
    <text evidence="3">The sequence shown here is derived from an EMBL/GenBank/DDBJ whole genome shotgun (WGS) entry which is preliminary data.</text>
</comment>
<feature type="compositionally biased region" description="Basic and acidic residues" evidence="2">
    <location>
        <begin position="676"/>
        <end position="687"/>
    </location>
</feature>
<protein>
    <submittedName>
        <fullName evidence="3">Uncharacterized protein</fullName>
    </submittedName>
</protein>
<feature type="coiled-coil region" evidence="1">
    <location>
        <begin position="274"/>
        <end position="337"/>
    </location>
</feature>
<accession>A0A8S1XX36</accession>
<dbReference type="PANTHER" id="PTHR21713">
    <property type="entry name" value="NASCENT POLYPEPTIDE ASSOCIATED COMPLEX ALPHA SUBUNIT-RELATED"/>
    <property type="match status" value="1"/>
</dbReference>
<proteinExistence type="predicted"/>
<name>A0A8S1XX36_PAROT</name>
<organism evidence="3 4">
    <name type="scientific">Paramecium octaurelia</name>
    <dbReference type="NCBI Taxonomy" id="43137"/>
    <lineage>
        <taxon>Eukaryota</taxon>
        <taxon>Sar</taxon>
        <taxon>Alveolata</taxon>
        <taxon>Ciliophora</taxon>
        <taxon>Intramacronucleata</taxon>
        <taxon>Oligohymenophorea</taxon>
        <taxon>Peniculida</taxon>
        <taxon>Parameciidae</taxon>
        <taxon>Paramecium</taxon>
    </lineage>
</organism>
<feature type="compositionally biased region" description="Low complexity" evidence="2">
    <location>
        <begin position="745"/>
        <end position="771"/>
    </location>
</feature>
<sequence length="837" mass="99587">MQQRARSLIARQYYKNKYGPQLIEDDNVLDVQIGDDNTLQARQGLVITINSDDEGPKQKPSLPNFSETVVKKQECTLQKFEDRNSTSQLQLTLQQQLQTQTDVYKQQQHQVSNTLDSMSQLQKSLSQIKIQQPQPSQTVNHQQQPQHQKQQQVRQPITKGFGEQNQKNNEKPKQKVISIPDQIQTKMNIESDEEEVQMNKVPRKQVRPNEDETLPQIHFKKKTDVFSQLKQKITQPLNENTALQIQYKYKQRDEPSPDLEPPQNVAPVSYQDFIAMKNREINAAKQRKQDEEYRKQLLQQKKQEKVAPEKIREGETLQQYQQRMIEYLHKQNKYKNKKKYKRGTDLDNKKTAEEKQKISELMKMIDPNFQQEELDEKPIKPDLLNYDVLLKNGLILKQAFVKPPEPDINPMLNVYKRGRYATEFIFSGGIDMDDGPYGQQTKKKPKKLPFPKHRLSLSPWEYYGVGPEEYFATRNPNFEFKQKYVPVKDYYNEMPRPKQNPKYFSYDVDQLLAKRYQSIHLEYQYQTSFIGYKQKHWTPASHLKAVCPSLVLEYEKYERDRLFCYVVCAKVSKYQLIETVGILTSKYTKNKIENLVMTYWKGDSKGEKKTISNLEKQVPHEQMKQTDEMELFKDDEEEENEKKKKISKEQRHLEDEWDPTKDEATERGRRNKLRKEKFQRIAEELKLKQQIQPDKTNKKSKKDSEGENNTNMEVENQRKDENQPAQSKKEQKKQKRNRKKKQEQSKQVVEQEANQFEEQFQQEQQNDNEAQSKQVSEEQVFYDNEDLVFKAKMIEFNQKRFNFTGTDVDLQESMKLVFPNNQQQKLDSERYKQFMQK</sequence>
<evidence type="ECO:0000313" key="3">
    <source>
        <dbReference type="EMBL" id="CAD8206049.1"/>
    </source>
</evidence>
<keyword evidence="1" id="KW-0175">Coiled coil</keyword>
<evidence type="ECO:0000256" key="2">
    <source>
        <dbReference type="SAM" id="MobiDB-lite"/>
    </source>
</evidence>
<dbReference type="GO" id="GO:0005854">
    <property type="term" value="C:nascent polypeptide-associated complex"/>
    <property type="evidence" value="ECO:0007669"/>
    <property type="project" value="InterPro"/>
</dbReference>
<feature type="compositionally biased region" description="Low complexity" evidence="2">
    <location>
        <begin position="119"/>
        <end position="155"/>
    </location>
</feature>
<gene>
    <name evidence="3" type="ORF">POCTA_138.1.T1370015</name>
</gene>
<dbReference type="InterPro" id="IPR016641">
    <property type="entry name" value="EGD2/NACA0like"/>
</dbReference>
<feature type="compositionally biased region" description="Basic and acidic residues" evidence="2">
    <location>
        <begin position="647"/>
        <end position="668"/>
    </location>
</feature>
<dbReference type="OrthoDB" id="308338at2759"/>
<dbReference type="AlphaFoldDB" id="A0A8S1XX36"/>
<dbReference type="EMBL" id="CAJJDP010000138">
    <property type="protein sequence ID" value="CAD8206049.1"/>
    <property type="molecule type" value="Genomic_DNA"/>
</dbReference>
<dbReference type="Proteomes" id="UP000683925">
    <property type="component" value="Unassembled WGS sequence"/>
</dbReference>
<feature type="compositionally biased region" description="Basic residues" evidence="2">
    <location>
        <begin position="730"/>
        <end position="741"/>
    </location>
</feature>
<feature type="region of interest" description="Disordered" evidence="2">
    <location>
        <begin position="612"/>
        <end position="777"/>
    </location>
</feature>
<dbReference type="OMA" id="VVCAKVS"/>
<feature type="region of interest" description="Disordered" evidence="2">
    <location>
        <begin position="161"/>
        <end position="180"/>
    </location>
</feature>